<accession>A0ABD5YRR1</accession>
<dbReference type="GO" id="GO:0097506">
    <property type="term" value="F:deaminated base DNA N-glycosylase activity"/>
    <property type="evidence" value="ECO:0007669"/>
    <property type="project" value="UniProtKB-ARBA"/>
</dbReference>
<sequence>MPDNRDPHSDEITMWKPVLDAEIERVAPSVIVTLGNGTTRALLDTNEKISDKHGEYFERDDRMTIPTYHPAAMFYDDRIKKAIEEDMQTAAKKAELLTM</sequence>
<evidence type="ECO:0000313" key="9">
    <source>
        <dbReference type="EMBL" id="MFC7190195.1"/>
    </source>
</evidence>
<comment type="caution">
    <text evidence="9">The sequence shown here is derived from an EMBL/GenBank/DDBJ whole genome shotgun (WGS) entry which is preliminary data.</text>
</comment>
<keyword evidence="7" id="KW-0234">DNA repair</keyword>
<gene>
    <name evidence="9" type="ORF">ACFQL7_10240</name>
</gene>
<dbReference type="InterPro" id="IPR005122">
    <property type="entry name" value="Uracil-DNA_glycosylase-like"/>
</dbReference>
<evidence type="ECO:0000256" key="5">
    <source>
        <dbReference type="ARBA" id="ARBA00023004"/>
    </source>
</evidence>
<dbReference type="InterPro" id="IPR036895">
    <property type="entry name" value="Uracil-DNA_glycosylase-like_sf"/>
</dbReference>
<organism evidence="9 10">
    <name type="scientific">Halocatena marina</name>
    <dbReference type="NCBI Taxonomy" id="2934937"/>
    <lineage>
        <taxon>Archaea</taxon>
        <taxon>Methanobacteriati</taxon>
        <taxon>Methanobacteriota</taxon>
        <taxon>Stenosarchaea group</taxon>
        <taxon>Halobacteria</taxon>
        <taxon>Halobacteriales</taxon>
        <taxon>Natronomonadaceae</taxon>
        <taxon>Halocatena</taxon>
    </lineage>
</organism>
<keyword evidence="10" id="KW-1185">Reference proteome</keyword>
<evidence type="ECO:0000256" key="4">
    <source>
        <dbReference type="ARBA" id="ARBA00022801"/>
    </source>
</evidence>
<evidence type="ECO:0000256" key="6">
    <source>
        <dbReference type="ARBA" id="ARBA00023014"/>
    </source>
</evidence>
<keyword evidence="3" id="KW-0227">DNA damage</keyword>
<dbReference type="PANTHER" id="PTHR33693:SF1">
    <property type="entry name" value="TYPE-4 URACIL-DNA GLYCOSYLASE"/>
    <property type="match status" value="1"/>
</dbReference>
<proteinExistence type="predicted"/>
<dbReference type="PANTHER" id="PTHR33693">
    <property type="entry name" value="TYPE-5 URACIL-DNA GLYCOSYLASE"/>
    <property type="match status" value="1"/>
</dbReference>
<dbReference type="GO" id="GO:0046872">
    <property type="term" value="F:metal ion binding"/>
    <property type="evidence" value="ECO:0007669"/>
    <property type="project" value="UniProtKB-KW"/>
</dbReference>
<dbReference type="Gene3D" id="3.40.470.10">
    <property type="entry name" value="Uracil-DNA glycosylase-like domain"/>
    <property type="match status" value="1"/>
</dbReference>
<name>A0ABD5YRR1_9EURY</name>
<dbReference type="SUPFAM" id="SSF52141">
    <property type="entry name" value="Uracil-DNA glycosylase-like"/>
    <property type="match status" value="1"/>
</dbReference>
<evidence type="ECO:0000256" key="3">
    <source>
        <dbReference type="ARBA" id="ARBA00022763"/>
    </source>
</evidence>
<evidence type="ECO:0000313" key="10">
    <source>
        <dbReference type="Proteomes" id="UP001596417"/>
    </source>
</evidence>
<dbReference type="GO" id="GO:0006281">
    <property type="term" value="P:DNA repair"/>
    <property type="evidence" value="ECO:0007669"/>
    <property type="project" value="UniProtKB-KW"/>
</dbReference>
<protein>
    <submittedName>
        <fullName evidence="9">Uracil-DNA glycosylase family protein</fullName>
    </submittedName>
</protein>
<reference evidence="9 10" key="1">
    <citation type="journal article" date="2019" name="Int. J. Syst. Evol. Microbiol.">
        <title>The Global Catalogue of Microorganisms (GCM) 10K type strain sequencing project: providing services to taxonomists for standard genome sequencing and annotation.</title>
        <authorList>
            <consortium name="The Broad Institute Genomics Platform"/>
            <consortium name="The Broad Institute Genome Sequencing Center for Infectious Disease"/>
            <person name="Wu L."/>
            <person name="Ma J."/>
        </authorList>
    </citation>
    <scope>NUCLEOTIDE SEQUENCE [LARGE SCALE GENOMIC DNA]</scope>
    <source>
        <strain evidence="9 10">RDMS1</strain>
    </source>
</reference>
<dbReference type="RefSeq" id="WP_390205488.1">
    <property type="nucleotide sequence ID" value="NZ_JBHSZC010000001.1"/>
</dbReference>
<keyword evidence="4" id="KW-0378">Hydrolase</keyword>
<keyword evidence="2" id="KW-0479">Metal-binding</keyword>
<evidence type="ECO:0000256" key="1">
    <source>
        <dbReference type="ARBA" id="ARBA00022485"/>
    </source>
</evidence>
<dbReference type="GO" id="GO:0051539">
    <property type="term" value="F:4 iron, 4 sulfur cluster binding"/>
    <property type="evidence" value="ECO:0007669"/>
    <property type="project" value="UniProtKB-KW"/>
</dbReference>
<evidence type="ECO:0000256" key="7">
    <source>
        <dbReference type="ARBA" id="ARBA00023204"/>
    </source>
</evidence>
<keyword evidence="5" id="KW-0408">Iron</keyword>
<dbReference type="InterPro" id="IPR051536">
    <property type="entry name" value="UDG_Type-4/5"/>
</dbReference>
<evidence type="ECO:0000256" key="2">
    <source>
        <dbReference type="ARBA" id="ARBA00022723"/>
    </source>
</evidence>
<keyword evidence="1" id="KW-0004">4Fe-4S</keyword>
<dbReference type="Pfam" id="PF03167">
    <property type="entry name" value="UDG"/>
    <property type="match status" value="1"/>
</dbReference>
<feature type="domain" description="Uracil-DNA glycosylase-like" evidence="8">
    <location>
        <begin position="5"/>
        <end position="79"/>
    </location>
</feature>
<dbReference type="AlphaFoldDB" id="A0ABD5YRR1"/>
<dbReference type="EMBL" id="JBHTAX010000001">
    <property type="protein sequence ID" value="MFC7190195.1"/>
    <property type="molecule type" value="Genomic_DNA"/>
</dbReference>
<keyword evidence="6" id="KW-0411">Iron-sulfur</keyword>
<evidence type="ECO:0000259" key="8">
    <source>
        <dbReference type="Pfam" id="PF03167"/>
    </source>
</evidence>
<dbReference type="Proteomes" id="UP001596417">
    <property type="component" value="Unassembled WGS sequence"/>
</dbReference>